<evidence type="ECO:0000256" key="2">
    <source>
        <dbReference type="ARBA" id="ARBA00008017"/>
    </source>
</evidence>
<dbReference type="AlphaFoldDB" id="A0A1R3H5U3"/>
<protein>
    <submittedName>
        <fullName evidence="4">Mechanosensitive ion channel protein 8-like protein</fullName>
    </submittedName>
</protein>
<sequence>MEGIVIEEDQGDQGREQEQLLENDNQDAVIEGLMAEETKQGEMSKKIAMIHGSICWLLALSLPLSIWLPKWHTLSLCDLAIGKWHALILLIVFGKIAFRRILEQVALFMRKKLCNKRRWLYYFQETSAAIENCLWLISLYSLWNIVFDHRLRRGVSLKYFVFINKVLIGLVVSSILWVIKVNILKIVAFNYYSRLLSLRVRDMEFSATMISQMASEVDSFGSVRNEIDAKELARKIIQNLSNNSSRYIHLEDLLPFEC</sequence>
<keyword evidence="3" id="KW-1133">Transmembrane helix</keyword>
<evidence type="ECO:0000256" key="3">
    <source>
        <dbReference type="SAM" id="Phobius"/>
    </source>
</evidence>
<evidence type="ECO:0000256" key="1">
    <source>
        <dbReference type="ARBA" id="ARBA00004141"/>
    </source>
</evidence>
<dbReference type="STRING" id="210143.A0A1R3H5U3"/>
<keyword evidence="3" id="KW-0812">Transmembrane</keyword>
<dbReference type="Gramene" id="OMO65735">
    <property type="protein sequence ID" value="OMO65735"/>
    <property type="gene ID" value="CCACVL1_21414"/>
</dbReference>
<proteinExistence type="inferred from homology"/>
<accession>A0A1R3H5U3</accession>
<comment type="subcellular location">
    <subcellularLocation>
        <location evidence="1">Membrane</location>
        <topology evidence="1">Multi-pass membrane protein</topology>
    </subcellularLocation>
</comment>
<dbReference type="Proteomes" id="UP000188268">
    <property type="component" value="Unassembled WGS sequence"/>
</dbReference>
<keyword evidence="3" id="KW-0472">Membrane</keyword>
<dbReference type="InterPro" id="IPR016688">
    <property type="entry name" value="MscS-like_plants/fungi"/>
</dbReference>
<comment type="similarity">
    <text evidence="2">Belongs to the MscS (TC 1.A.23) family.</text>
</comment>
<name>A0A1R3H5U3_COCAP</name>
<dbReference type="GO" id="GO:0006820">
    <property type="term" value="P:monoatomic anion transport"/>
    <property type="evidence" value="ECO:0007669"/>
    <property type="project" value="TreeGrafter"/>
</dbReference>
<dbReference type="PANTHER" id="PTHR31618:SF1">
    <property type="entry name" value="EF-HAND DOMAIN-CONTAINING PROTEIN"/>
    <property type="match status" value="1"/>
</dbReference>
<dbReference type="PANTHER" id="PTHR31618">
    <property type="entry name" value="MECHANOSENSITIVE ION CHANNEL PROTEIN 5"/>
    <property type="match status" value="1"/>
</dbReference>
<evidence type="ECO:0000313" key="4">
    <source>
        <dbReference type="EMBL" id="OMO65735.1"/>
    </source>
</evidence>
<feature type="transmembrane region" description="Helical" evidence="3">
    <location>
        <begin position="80"/>
        <end position="98"/>
    </location>
</feature>
<dbReference type="GO" id="GO:0005886">
    <property type="term" value="C:plasma membrane"/>
    <property type="evidence" value="ECO:0007669"/>
    <property type="project" value="TreeGrafter"/>
</dbReference>
<dbReference type="EMBL" id="AWWV01012601">
    <property type="protein sequence ID" value="OMO65735.1"/>
    <property type="molecule type" value="Genomic_DNA"/>
</dbReference>
<comment type="caution">
    <text evidence="4">The sequence shown here is derived from an EMBL/GenBank/DDBJ whole genome shotgun (WGS) entry which is preliminary data.</text>
</comment>
<evidence type="ECO:0000313" key="5">
    <source>
        <dbReference type="Proteomes" id="UP000188268"/>
    </source>
</evidence>
<dbReference type="OMA" id="MIHGSIC"/>
<reference evidence="4 5" key="1">
    <citation type="submission" date="2013-09" db="EMBL/GenBank/DDBJ databases">
        <title>Corchorus capsularis genome sequencing.</title>
        <authorList>
            <person name="Alam M."/>
            <person name="Haque M.S."/>
            <person name="Islam M.S."/>
            <person name="Emdad E.M."/>
            <person name="Islam M.M."/>
            <person name="Ahmed B."/>
            <person name="Halim A."/>
            <person name="Hossen Q.M.M."/>
            <person name="Hossain M.Z."/>
            <person name="Ahmed R."/>
            <person name="Khan M.M."/>
            <person name="Islam R."/>
            <person name="Rashid M.M."/>
            <person name="Khan S.A."/>
            <person name="Rahman M.S."/>
            <person name="Alam M."/>
        </authorList>
    </citation>
    <scope>NUCLEOTIDE SEQUENCE [LARGE SCALE GENOMIC DNA]</scope>
    <source>
        <strain evidence="5">cv. CVL-1</strain>
        <tissue evidence="4">Whole seedling</tissue>
    </source>
</reference>
<gene>
    <name evidence="4" type="ORF">CCACVL1_21414</name>
</gene>
<feature type="transmembrane region" description="Helical" evidence="3">
    <location>
        <begin position="159"/>
        <end position="179"/>
    </location>
</feature>
<feature type="transmembrane region" description="Helical" evidence="3">
    <location>
        <begin position="47"/>
        <end position="68"/>
    </location>
</feature>
<organism evidence="4 5">
    <name type="scientific">Corchorus capsularis</name>
    <name type="common">Jute</name>
    <dbReference type="NCBI Taxonomy" id="210143"/>
    <lineage>
        <taxon>Eukaryota</taxon>
        <taxon>Viridiplantae</taxon>
        <taxon>Streptophyta</taxon>
        <taxon>Embryophyta</taxon>
        <taxon>Tracheophyta</taxon>
        <taxon>Spermatophyta</taxon>
        <taxon>Magnoliopsida</taxon>
        <taxon>eudicotyledons</taxon>
        <taxon>Gunneridae</taxon>
        <taxon>Pentapetalae</taxon>
        <taxon>rosids</taxon>
        <taxon>malvids</taxon>
        <taxon>Malvales</taxon>
        <taxon>Malvaceae</taxon>
        <taxon>Grewioideae</taxon>
        <taxon>Apeibeae</taxon>
        <taxon>Corchorus</taxon>
    </lineage>
</organism>
<keyword evidence="5" id="KW-1185">Reference proteome</keyword>
<dbReference type="GO" id="GO:0008381">
    <property type="term" value="F:mechanosensitive monoatomic ion channel activity"/>
    <property type="evidence" value="ECO:0007669"/>
    <property type="project" value="TreeGrafter"/>
</dbReference>